<name>A0A6G9IDJ3_9GAMM</name>
<proteinExistence type="predicted"/>
<dbReference type="InParanoid" id="A0A6G9IDJ3"/>
<sequence>MTVRQNTNNLVPSNNMKDLNDNTIILDEWVNSENDYTQDRFGNTFETRKKVLADLSSTVKEIKEGTGFLPISGGELSGNLNVQGKLLQENVDVLTKNGGEISGDINIIRNMTISGNTNVNGNLKQNGVNVFTEDGGVVTRRTNFTDKLQQNSHDVLTSESFPQQLLYPNGTPEAPDQLVVNNRVSIPNPLGDLSNTRVQVEILVNGQWGTYNNVVRSIAEGTGSSRGIGIKIELVESDIVIQTGTSGLLQPSAVDGNPFGLTVAINTVPYRVRVFKV</sequence>
<dbReference type="RefSeq" id="WP_166916915.1">
    <property type="nucleotide sequence ID" value="NZ_CP050253.1"/>
</dbReference>
<keyword evidence="2" id="KW-1185">Reference proteome</keyword>
<dbReference type="EMBL" id="CP050253">
    <property type="protein sequence ID" value="QIQ21774.1"/>
    <property type="molecule type" value="Genomic_DNA"/>
</dbReference>
<evidence type="ECO:0000313" key="2">
    <source>
        <dbReference type="Proteomes" id="UP000501168"/>
    </source>
</evidence>
<dbReference type="KEGG" id="orb:IPMB12_08810"/>
<dbReference type="Proteomes" id="UP000501168">
    <property type="component" value="Chromosome"/>
</dbReference>
<protein>
    <submittedName>
        <fullName evidence="1">Uncharacterized protein</fullName>
    </submittedName>
</protein>
<dbReference type="AlphaFoldDB" id="A0A6G9IDJ3"/>
<evidence type="ECO:0000313" key="1">
    <source>
        <dbReference type="EMBL" id="QIQ21774.1"/>
    </source>
</evidence>
<accession>A0A6G9IDJ3</accession>
<reference evidence="1 2" key="1">
    <citation type="submission" date="2020-03" db="EMBL/GenBank/DDBJ databases">
        <title>Complete genome sequence of Orbus sp. IPMB12 (BCRC 80908).</title>
        <authorList>
            <person name="Lo W.-S."/>
            <person name="Chang T.-H."/>
            <person name="Kuo C.-H."/>
        </authorList>
    </citation>
    <scope>NUCLEOTIDE SEQUENCE [LARGE SCALE GENOMIC DNA]</scope>
    <source>
        <strain evidence="1 2">IPMB12</strain>
    </source>
</reference>
<gene>
    <name evidence="1" type="ORF">IPMB12_08810</name>
</gene>
<organism evidence="1 2">
    <name type="scientific">Zophobihabitans entericus</name>
    <dbReference type="NCBI Taxonomy" id="1635327"/>
    <lineage>
        <taxon>Bacteria</taxon>
        <taxon>Pseudomonadati</taxon>
        <taxon>Pseudomonadota</taxon>
        <taxon>Gammaproteobacteria</taxon>
        <taxon>Orbales</taxon>
        <taxon>Orbaceae</taxon>
        <taxon>Zophobihabitans</taxon>
    </lineage>
</organism>